<dbReference type="InterPro" id="IPR051555">
    <property type="entry name" value="FDH_Electron_Transfer_Unit"/>
</dbReference>
<dbReference type="AlphaFoldDB" id="A0A075WW00"/>
<evidence type="ECO:0000256" key="3">
    <source>
        <dbReference type="ARBA" id="ARBA00022723"/>
    </source>
</evidence>
<dbReference type="eggNOG" id="COG0437">
    <property type="taxonomic scope" value="Bacteria"/>
</dbReference>
<evidence type="ECO:0000256" key="5">
    <source>
        <dbReference type="ARBA" id="ARBA00023004"/>
    </source>
</evidence>
<proteinExistence type="predicted"/>
<dbReference type="KEGG" id="tcm:HL41_08375"/>
<organism evidence="8 9">
    <name type="scientific">Thermodesulfobacterium commune DSM 2178</name>
    <dbReference type="NCBI Taxonomy" id="289377"/>
    <lineage>
        <taxon>Bacteria</taxon>
        <taxon>Pseudomonadati</taxon>
        <taxon>Thermodesulfobacteriota</taxon>
        <taxon>Thermodesulfobacteria</taxon>
        <taxon>Thermodesulfobacteriales</taxon>
        <taxon>Thermodesulfobacteriaceae</taxon>
        <taxon>Thermodesulfobacterium</taxon>
    </lineage>
</organism>
<feature type="domain" description="4Fe-4S ferredoxin-type" evidence="7">
    <location>
        <begin position="108"/>
        <end position="139"/>
    </location>
</feature>
<dbReference type="Gene3D" id="3.30.70.20">
    <property type="match status" value="2"/>
</dbReference>
<dbReference type="SUPFAM" id="SSF54862">
    <property type="entry name" value="4Fe-4S ferredoxins"/>
    <property type="match status" value="1"/>
</dbReference>
<dbReference type="RefSeq" id="WP_038062348.1">
    <property type="nucleotide sequence ID" value="NZ_CP008796.1"/>
</dbReference>
<dbReference type="PANTHER" id="PTHR43545:SF4">
    <property type="entry name" value="IRON-SULFUR PROTEIN"/>
    <property type="match status" value="1"/>
</dbReference>
<evidence type="ECO:0000256" key="1">
    <source>
        <dbReference type="ARBA" id="ARBA00004196"/>
    </source>
</evidence>
<evidence type="ECO:0000259" key="7">
    <source>
        <dbReference type="PROSITE" id="PS51379"/>
    </source>
</evidence>
<keyword evidence="6" id="KW-0411">Iron-sulfur</keyword>
<gene>
    <name evidence="8" type="ORF">HL41_08375</name>
</gene>
<dbReference type="InterPro" id="IPR017896">
    <property type="entry name" value="4Fe4S_Fe-S-bd"/>
</dbReference>
<keyword evidence="5" id="KW-0408">Iron</keyword>
<dbReference type="STRING" id="289377.HL41_08375"/>
<protein>
    <submittedName>
        <fullName evidence="8">Oxidoreductase</fullName>
    </submittedName>
</protein>
<evidence type="ECO:0000256" key="2">
    <source>
        <dbReference type="ARBA" id="ARBA00022485"/>
    </source>
</evidence>
<comment type="subcellular location">
    <subcellularLocation>
        <location evidence="1">Cell envelope</location>
    </subcellularLocation>
</comment>
<evidence type="ECO:0000313" key="9">
    <source>
        <dbReference type="Proteomes" id="UP000028481"/>
    </source>
</evidence>
<dbReference type="OrthoDB" id="9789030at2"/>
<evidence type="ECO:0000256" key="4">
    <source>
        <dbReference type="ARBA" id="ARBA00022737"/>
    </source>
</evidence>
<keyword evidence="9" id="KW-1185">Reference proteome</keyword>
<sequence>MKLTRRQFFELGGCLLGAAIIPRESYANTKKYATFIDITRCDGCQGEEIPLCVKACREENKERFPNPKKPILPYWPRKNYEDWSDKKELITTLTPYNWIFVQKVEVEGKTLYLPRRCMHCDSPPCVKGCPFGALTRQPEGNSVIDHNLCFGGAKCRDVCPWHIPQRQAGVGLYLKLLPKYAGGGVMYKCDLCDSRIKKGEIPACVIACKNQVFYFGERKEVYQMAYERAKKEGLYIYGDKQNGGTSTLYLSPVPFERIDQYLVQTKARFRMPVNIPNRYHQEINPIGKGMVATAVLSSLAGIAGALINRSQDDSKQKEVDRDEE</sequence>
<evidence type="ECO:0000256" key="6">
    <source>
        <dbReference type="ARBA" id="ARBA00023014"/>
    </source>
</evidence>
<dbReference type="EMBL" id="CP008796">
    <property type="protein sequence ID" value="AIH04668.1"/>
    <property type="molecule type" value="Genomic_DNA"/>
</dbReference>
<feature type="domain" description="4Fe-4S ferredoxin-type" evidence="7">
    <location>
        <begin position="140"/>
        <end position="169"/>
    </location>
</feature>
<dbReference type="Pfam" id="PF13247">
    <property type="entry name" value="Fer4_11"/>
    <property type="match status" value="1"/>
</dbReference>
<dbReference type="GO" id="GO:0051539">
    <property type="term" value="F:4 iron, 4 sulfur cluster binding"/>
    <property type="evidence" value="ECO:0007669"/>
    <property type="project" value="UniProtKB-KW"/>
</dbReference>
<keyword evidence="2" id="KW-0004">4Fe-4S</keyword>
<keyword evidence="3" id="KW-0479">Metal-binding</keyword>
<dbReference type="GO" id="GO:0030313">
    <property type="term" value="C:cell envelope"/>
    <property type="evidence" value="ECO:0007669"/>
    <property type="project" value="UniProtKB-SubCell"/>
</dbReference>
<reference evidence="8 9" key="1">
    <citation type="journal article" date="2015" name="Genome Announc.">
        <title>Genome Sequence of a Sulfate-Reducing Thermophilic Bacterium, Thermodesulfobacterium commune DSM 2178T (Phylum Thermodesulfobacteria).</title>
        <authorList>
            <person name="Bhatnagar S."/>
            <person name="Badger J.H."/>
            <person name="Madupu R."/>
            <person name="Khouri H.M."/>
            <person name="O'Connor E.M."/>
            <person name="Robb F.T."/>
            <person name="Ward N.L."/>
            <person name="Eisen J.A."/>
        </authorList>
    </citation>
    <scope>NUCLEOTIDE SEQUENCE [LARGE SCALE GENOMIC DNA]</scope>
    <source>
        <strain evidence="8 9">DSM 2178</strain>
    </source>
</reference>
<dbReference type="PANTHER" id="PTHR43545">
    <property type="entry name" value="FORMATE DEHYDROGENASE, NITRATE-INDUCIBLE, IRON-SULFUR SUBUNIT"/>
    <property type="match status" value="1"/>
</dbReference>
<dbReference type="PROSITE" id="PS51379">
    <property type="entry name" value="4FE4S_FER_2"/>
    <property type="match status" value="2"/>
</dbReference>
<dbReference type="HOGENOM" id="CLU_043374_0_1_0"/>
<keyword evidence="4" id="KW-0677">Repeat</keyword>
<evidence type="ECO:0000313" key="8">
    <source>
        <dbReference type="EMBL" id="AIH04668.1"/>
    </source>
</evidence>
<dbReference type="GO" id="GO:0046872">
    <property type="term" value="F:metal ion binding"/>
    <property type="evidence" value="ECO:0007669"/>
    <property type="project" value="UniProtKB-KW"/>
</dbReference>
<dbReference type="PaxDb" id="289377-HL41_08375"/>
<name>A0A075WW00_9BACT</name>
<accession>A0A075WW00</accession>
<dbReference type="Proteomes" id="UP000028481">
    <property type="component" value="Chromosome"/>
</dbReference>